<reference evidence="1 2" key="1">
    <citation type="submission" date="2023-06" db="EMBL/GenBank/DDBJ databases">
        <title>Five Gram-positive bacteria isolated from mangrove sediments in Shenzhen, Guangdong, China.</title>
        <authorList>
            <person name="Yu S."/>
            <person name="Zheng W."/>
            <person name="Huang Y."/>
        </authorList>
    </citation>
    <scope>NUCLEOTIDE SEQUENCE [LARGE SCALE GENOMIC DNA]</scope>
    <source>
        <strain evidence="1 2">SaN35-3</strain>
    </source>
</reference>
<dbReference type="Proteomes" id="UP001197974">
    <property type="component" value="Chromosome"/>
</dbReference>
<accession>A0ABY9JXI4</accession>
<dbReference type="EMBL" id="CP129013">
    <property type="protein sequence ID" value="WLR43038.1"/>
    <property type="molecule type" value="Genomic_DNA"/>
</dbReference>
<evidence type="ECO:0008006" key="3">
    <source>
        <dbReference type="Google" id="ProtNLM"/>
    </source>
</evidence>
<keyword evidence="2" id="KW-1185">Reference proteome</keyword>
<proteinExistence type="predicted"/>
<evidence type="ECO:0000313" key="2">
    <source>
        <dbReference type="Proteomes" id="UP001197974"/>
    </source>
</evidence>
<sequence length="103" mass="12333">MSEKFWPIVMVILIVVSASWVQGDMLKIDDQLSSYYGDSEQIEVSNQTNHYSYVEFENRLINRRIVNGYVVETFQEFEIYKDEKGSLIKERPTNHINYIRYRN</sequence>
<dbReference type="RefSeq" id="WP_226538856.1">
    <property type="nucleotide sequence ID" value="NZ_CP129013.1"/>
</dbReference>
<gene>
    <name evidence="1" type="ORF">LC087_02115</name>
</gene>
<organism evidence="1 2">
    <name type="scientific">Bacillus carboniphilus</name>
    <dbReference type="NCBI Taxonomy" id="86663"/>
    <lineage>
        <taxon>Bacteria</taxon>
        <taxon>Bacillati</taxon>
        <taxon>Bacillota</taxon>
        <taxon>Bacilli</taxon>
        <taxon>Bacillales</taxon>
        <taxon>Bacillaceae</taxon>
        <taxon>Bacillus</taxon>
    </lineage>
</organism>
<protein>
    <recommendedName>
        <fullName evidence="3">DUF3139 domain-containing protein</fullName>
    </recommendedName>
</protein>
<name>A0ABY9JXI4_9BACI</name>
<evidence type="ECO:0000313" key="1">
    <source>
        <dbReference type="EMBL" id="WLR43038.1"/>
    </source>
</evidence>